<dbReference type="RefSeq" id="WP_268075768.1">
    <property type="nucleotide sequence ID" value="NZ_CP109965.1"/>
</dbReference>
<dbReference type="Gene3D" id="3.10.129.10">
    <property type="entry name" value="Hotdog Thioesterase"/>
    <property type="match status" value="1"/>
</dbReference>
<dbReference type="EMBL" id="CP109965">
    <property type="protein sequence ID" value="WAJ71292.1"/>
    <property type="molecule type" value="Genomic_DNA"/>
</dbReference>
<dbReference type="InterPro" id="IPR029069">
    <property type="entry name" value="HotDog_dom_sf"/>
</dbReference>
<accession>A0ABY7AR99</accession>
<evidence type="ECO:0000313" key="4">
    <source>
        <dbReference type="Proteomes" id="UP001163726"/>
    </source>
</evidence>
<evidence type="ECO:0000256" key="2">
    <source>
        <dbReference type="ARBA" id="ARBA00022801"/>
    </source>
</evidence>
<dbReference type="PANTHER" id="PTHR31793:SF27">
    <property type="entry name" value="NOVEL THIOESTERASE SUPERFAMILY DOMAIN AND SAPOSIN A-TYPE DOMAIN CONTAINING PROTEIN (0610012H03RIK)"/>
    <property type="match status" value="1"/>
</dbReference>
<dbReference type="Pfam" id="PF13279">
    <property type="entry name" value="4HBT_2"/>
    <property type="match status" value="1"/>
</dbReference>
<keyword evidence="2" id="KW-0378">Hydrolase</keyword>
<dbReference type="PANTHER" id="PTHR31793">
    <property type="entry name" value="4-HYDROXYBENZOYL-COA THIOESTERASE FAMILY MEMBER"/>
    <property type="match status" value="1"/>
</dbReference>
<name>A0ABY7AR99_9ALTE</name>
<evidence type="ECO:0000313" key="3">
    <source>
        <dbReference type="EMBL" id="WAJ71292.1"/>
    </source>
</evidence>
<protein>
    <submittedName>
        <fullName evidence="3">Acyl-CoA thioesterase</fullName>
    </submittedName>
</protein>
<reference evidence="3" key="1">
    <citation type="submission" date="2022-10" db="EMBL/GenBank/DDBJ databases">
        <title>Catenovulum adriacola sp. nov. isolated in the Harbour of Susak.</title>
        <authorList>
            <person name="Schoch T."/>
            <person name="Reich S.J."/>
            <person name="Stoeferle S."/>
            <person name="Flaiz M."/>
            <person name="Kazda M."/>
            <person name="Riedel C.U."/>
            <person name="Duerre P."/>
        </authorList>
    </citation>
    <scope>NUCLEOTIDE SEQUENCE</scope>
    <source>
        <strain evidence="3">TS8</strain>
    </source>
</reference>
<dbReference type="SUPFAM" id="SSF54637">
    <property type="entry name" value="Thioesterase/thiol ester dehydrase-isomerase"/>
    <property type="match status" value="1"/>
</dbReference>
<evidence type="ECO:0000256" key="1">
    <source>
        <dbReference type="ARBA" id="ARBA00005953"/>
    </source>
</evidence>
<gene>
    <name evidence="3" type="ORF">OLW01_05705</name>
</gene>
<dbReference type="PIRSF" id="PIRSF003230">
    <property type="entry name" value="YbgC"/>
    <property type="match status" value="1"/>
</dbReference>
<sequence>MFELLMSVRDYECDMQSIVNNSVYMNYLEHARHEFLKSINLDFAALTQAGINLVVVRAELDYKSPLKSGNHFTVSVQLEQISKLRFAFNQTIKTTEGKLILQAKVTGTSINEKGRPQFPSKLLAVFEQNS</sequence>
<dbReference type="InterPro" id="IPR050563">
    <property type="entry name" value="4-hydroxybenzoyl-CoA_TE"/>
</dbReference>
<dbReference type="CDD" id="cd00586">
    <property type="entry name" value="4HBT"/>
    <property type="match status" value="1"/>
</dbReference>
<dbReference type="NCBIfam" id="TIGR00051">
    <property type="entry name" value="YbgC/FadM family acyl-CoA thioesterase"/>
    <property type="match status" value="1"/>
</dbReference>
<dbReference type="InterPro" id="IPR006684">
    <property type="entry name" value="YbgC/YbaW"/>
</dbReference>
<dbReference type="Proteomes" id="UP001163726">
    <property type="component" value="Chromosome"/>
</dbReference>
<proteinExistence type="inferred from homology"/>
<comment type="similarity">
    <text evidence="1">Belongs to the 4-hydroxybenzoyl-CoA thioesterase family.</text>
</comment>
<keyword evidence="4" id="KW-1185">Reference proteome</keyword>
<organism evidence="3 4">
    <name type="scientific">Catenovulum adriaticum</name>
    <dbReference type="NCBI Taxonomy" id="2984846"/>
    <lineage>
        <taxon>Bacteria</taxon>
        <taxon>Pseudomonadati</taxon>
        <taxon>Pseudomonadota</taxon>
        <taxon>Gammaproteobacteria</taxon>
        <taxon>Alteromonadales</taxon>
        <taxon>Alteromonadaceae</taxon>
        <taxon>Catenovulum</taxon>
    </lineage>
</organism>